<dbReference type="InterPro" id="IPR000922">
    <property type="entry name" value="Lectin_gal-bd_dom"/>
</dbReference>
<protein>
    <recommendedName>
        <fullName evidence="1">SUEL-type lectin domain-containing protein</fullName>
    </recommendedName>
</protein>
<dbReference type="STRING" id="45351.A7SR00"/>
<feature type="non-terminal residue" evidence="2">
    <location>
        <position position="1"/>
    </location>
</feature>
<reference evidence="2 3" key="1">
    <citation type="journal article" date="2007" name="Science">
        <title>Sea anemone genome reveals ancestral eumetazoan gene repertoire and genomic organization.</title>
        <authorList>
            <person name="Putnam N.H."/>
            <person name="Srivastava M."/>
            <person name="Hellsten U."/>
            <person name="Dirks B."/>
            <person name="Chapman J."/>
            <person name="Salamov A."/>
            <person name="Terry A."/>
            <person name="Shapiro H."/>
            <person name="Lindquist E."/>
            <person name="Kapitonov V.V."/>
            <person name="Jurka J."/>
            <person name="Genikhovich G."/>
            <person name="Grigoriev I.V."/>
            <person name="Lucas S.M."/>
            <person name="Steele R.E."/>
            <person name="Finnerty J.R."/>
            <person name="Technau U."/>
            <person name="Martindale M.Q."/>
            <person name="Rokhsar D.S."/>
        </authorList>
    </citation>
    <scope>NUCLEOTIDE SEQUENCE [LARGE SCALE GENOMIC DNA]</scope>
    <source>
        <strain evidence="3">CH2 X CH6</strain>
    </source>
</reference>
<feature type="domain" description="SUEL-type lectin" evidence="1">
    <location>
        <begin position="9"/>
        <end position="98"/>
    </location>
</feature>
<dbReference type="CDD" id="cd22823">
    <property type="entry name" value="Gal_Rha_Lectin"/>
    <property type="match status" value="1"/>
</dbReference>
<dbReference type="GO" id="GO:0030246">
    <property type="term" value="F:carbohydrate binding"/>
    <property type="evidence" value="ECO:0007669"/>
    <property type="project" value="InterPro"/>
</dbReference>
<gene>
    <name evidence="2" type="ORF">NEMVEDRAFT_v1g128256</name>
</gene>
<dbReference type="PANTHER" id="PTHR46780">
    <property type="entry name" value="PROTEIN EVA-1"/>
    <property type="match status" value="1"/>
</dbReference>
<dbReference type="OrthoDB" id="1100386at2759"/>
<keyword evidence="3" id="KW-1185">Reference proteome</keyword>
<dbReference type="Proteomes" id="UP000001593">
    <property type="component" value="Unassembled WGS sequence"/>
</dbReference>
<dbReference type="InParanoid" id="A7SR00"/>
<dbReference type="KEGG" id="nve:5505111"/>
<dbReference type="Gene3D" id="2.60.120.740">
    <property type="match status" value="1"/>
</dbReference>
<proteinExistence type="predicted"/>
<name>A7SR00_NEMVE</name>
<dbReference type="EMBL" id="DS469753">
    <property type="protein sequence ID" value="EDO33861.1"/>
    <property type="molecule type" value="Genomic_DNA"/>
</dbReference>
<evidence type="ECO:0000259" key="1">
    <source>
        <dbReference type="PROSITE" id="PS50228"/>
    </source>
</evidence>
<dbReference type="HOGENOM" id="CLU_143201_1_0_1"/>
<dbReference type="Pfam" id="PF02140">
    <property type="entry name" value="SUEL_Lectin"/>
    <property type="match status" value="1"/>
</dbReference>
<sequence>LTRERIDFACEDSSVEIFCSYGTGIKVLRAQYGRELRESALCQDNTKKITECSLMDVTDIIKGMCTDLKRCSVPVNNAVLGDLCPGVYKYFKLIYECSEYS</sequence>
<organism evidence="2 3">
    <name type="scientific">Nematostella vectensis</name>
    <name type="common">Starlet sea anemone</name>
    <dbReference type="NCBI Taxonomy" id="45351"/>
    <lineage>
        <taxon>Eukaryota</taxon>
        <taxon>Metazoa</taxon>
        <taxon>Cnidaria</taxon>
        <taxon>Anthozoa</taxon>
        <taxon>Hexacorallia</taxon>
        <taxon>Actiniaria</taxon>
        <taxon>Edwardsiidae</taxon>
        <taxon>Nematostella</taxon>
    </lineage>
</organism>
<evidence type="ECO:0000313" key="2">
    <source>
        <dbReference type="EMBL" id="EDO33861.1"/>
    </source>
</evidence>
<evidence type="ECO:0000313" key="3">
    <source>
        <dbReference type="Proteomes" id="UP000001593"/>
    </source>
</evidence>
<dbReference type="PhylomeDB" id="A7SR00"/>
<dbReference type="PROSITE" id="PS50228">
    <property type="entry name" value="SUEL_LECTIN"/>
    <property type="match status" value="1"/>
</dbReference>
<accession>A7SR00</accession>
<dbReference type="AlphaFoldDB" id="A7SR00"/>
<dbReference type="OMA" id="MACENGM"/>
<dbReference type="InterPro" id="IPR043159">
    <property type="entry name" value="Lectin_gal-bd_sf"/>
</dbReference>